<evidence type="ECO:0000313" key="3">
    <source>
        <dbReference type="EMBL" id="PIO31171.1"/>
    </source>
</evidence>
<evidence type="ECO:0000313" key="4">
    <source>
        <dbReference type="Proteomes" id="UP000228934"/>
    </source>
</evidence>
<sequence length="113" mass="13127">EQRLGGQHSTEDTRNPPPDKEGELQKTTHPENLKEGEVEELGELVTTTGDLLVVEEQAEHFTSDSAQRLIHNIMTWNREIDIIRNKLNFMEQQMKNMIDVLGRILKIFKMQPF</sequence>
<accession>A0A2G9RVC0</accession>
<feature type="non-terminal residue" evidence="3">
    <location>
        <position position="1"/>
    </location>
</feature>
<organism evidence="3 4">
    <name type="scientific">Aquarana catesbeiana</name>
    <name type="common">American bullfrog</name>
    <name type="synonym">Rana catesbeiana</name>
    <dbReference type="NCBI Taxonomy" id="8400"/>
    <lineage>
        <taxon>Eukaryota</taxon>
        <taxon>Metazoa</taxon>
        <taxon>Chordata</taxon>
        <taxon>Craniata</taxon>
        <taxon>Vertebrata</taxon>
        <taxon>Euteleostomi</taxon>
        <taxon>Amphibia</taxon>
        <taxon>Batrachia</taxon>
        <taxon>Anura</taxon>
        <taxon>Neobatrachia</taxon>
        <taxon>Ranoidea</taxon>
        <taxon>Ranidae</taxon>
        <taxon>Aquarana</taxon>
    </lineage>
</organism>
<gene>
    <name evidence="3" type="ORF">AB205_0195440</name>
</gene>
<reference evidence="4" key="1">
    <citation type="journal article" date="2017" name="Nat. Commun.">
        <title>The North American bullfrog draft genome provides insight into hormonal regulation of long noncoding RNA.</title>
        <authorList>
            <person name="Hammond S.A."/>
            <person name="Warren R.L."/>
            <person name="Vandervalk B.P."/>
            <person name="Kucuk E."/>
            <person name="Khan H."/>
            <person name="Gibb E.A."/>
            <person name="Pandoh P."/>
            <person name="Kirk H."/>
            <person name="Zhao Y."/>
            <person name="Jones M."/>
            <person name="Mungall A.J."/>
            <person name="Coope R."/>
            <person name="Pleasance S."/>
            <person name="Moore R.A."/>
            <person name="Holt R.A."/>
            <person name="Round J.M."/>
            <person name="Ohora S."/>
            <person name="Walle B.V."/>
            <person name="Veldhoen N."/>
            <person name="Helbing C.C."/>
            <person name="Birol I."/>
        </authorList>
    </citation>
    <scope>NUCLEOTIDE SEQUENCE [LARGE SCALE GENOMIC DNA]</scope>
</reference>
<proteinExistence type="predicted"/>
<dbReference type="AlphaFoldDB" id="A0A2G9RVC0"/>
<dbReference type="Proteomes" id="UP000228934">
    <property type="component" value="Unassembled WGS sequence"/>
</dbReference>
<evidence type="ECO:0000256" key="1">
    <source>
        <dbReference type="SAM" id="Coils"/>
    </source>
</evidence>
<keyword evidence="4" id="KW-1185">Reference proteome</keyword>
<feature type="region of interest" description="Disordered" evidence="2">
    <location>
        <begin position="1"/>
        <end position="38"/>
    </location>
</feature>
<feature type="coiled-coil region" evidence="1">
    <location>
        <begin position="73"/>
        <end position="100"/>
    </location>
</feature>
<keyword evidence="1" id="KW-0175">Coiled coil</keyword>
<dbReference type="EMBL" id="KV930861">
    <property type="protein sequence ID" value="PIO31171.1"/>
    <property type="molecule type" value="Genomic_DNA"/>
</dbReference>
<feature type="compositionally biased region" description="Basic and acidic residues" evidence="2">
    <location>
        <begin position="1"/>
        <end position="36"/>
    </location>
</feature>
<protein>
    <submittedName>
        <fullName evidence="3">Uncharacterized protein</fullName>
    </submittedName>
</protein>
<name>A0A2G9RVC0_AQUCT</name>
<evidence type="ECO:0000256" key="2">
    <source>
        <dbReference type="SAM" id="MobiDB-lite"/>
    </source>
</evidence>